<proteinExistence type="predicted"/>
<evidence type="ECO:0000313" key="1">
    <source>
        <dbReference type="EMBL" id="KAF7015188.1"/>
    </source>
</evidence>
<reference evidence="1" key="2">
    <citation type="submission" date="2020-03" db="EMBL/GenBank/DDBJ databases">
        <title>The second near-complete assembly of the hexaploid bread wheat (Triticum aestivum) genome.</title>
        <authorList>
            <person name="Zimin A.V."/>
            <person name="Puiu D."/>
            <person name="Shumante A."/>
            <person name="Alonge M."/>
            <person name="Salzberg S.L."/>
        </authorList>
    </citation>
    <scope>NUCLEOTIDE SEQUENCE</scope>
    <source>
        <tissue evidence="1">Leaf</tissue>
    </source>
</reference>
<dbReference type="Proteomes" id="UP000815260">
    <property type="component" value="Chromosome 2D"/>
</dbReference>
<comment type="caution">
    <text evidence="1">The sequence shown here is derived from an EMBL/GenBank/DDBJ whole genome shotgun (WGS) entry which is preliminary data.</text>
</comment>
<protein>
    <submittedName>
        <fullName evidence="1">Uncharacterized protein</fullName>
    </submittedName>
</protein>
<reference evidence="1" key="1">
    <citation type="journal article" date="2017" name="Gigascience">
        <title>The first near-complete assembly of the hexaploid bread wheat genome, Triticum aestivum.</title>
        <authorList>
            <person name="Zimin A.V."/>
            <person name="Puiu D."/>
            <person name="Hall R."/>
            <person name="Kingan S."/>
            <person name="Clavijo B.J."/>
            <person name="Salzberg S.L."/>
        </authorList>
    </citation>
    <scope>NUCLEOTIDE SEQUENCE</scope>
    <source>
        <tissue evidence="1">Leaf</tissue>
    </source>
</reference>
<organism evidence="1">
    <name type="scientific">Triticum aestivum</name>
    <name type="common">Wheat</name>
    <dbReference type="NCBI Taxonomy" id="4565"/>
    <lineage>
        <taxon>Eukaryota</taxon>
        <taxon>Viridiplantae</taxon>
        <taxon>Streptophyta</taxon>
        <taxon>Embryophyta</taxon>
        <taxon>Tracheophyta</taxon>
        <taxon>Spermatophyta</taxon>
        <taxon>Magnoliopsida</taxon>
        <taxon>Liliopsida</taxon>
        <taxon>Poales</taxon>
        <taxon>Poaceae</taxon>
        <taxon>BOP clade</taxon>
        <taxon>Pooideae</taxon>
        <taxon>Triticodae</taxon>
        <taxon>Triticeae</taxon>
        <taxon>Triticinae</taxon>
        <taxon>Triticum</taxon>
    </lineage>
</organism>
<accession>A0A9R1ERI7</accession>
<name>A0A9R1ERI7_WHEAT</name>
<sequence>VSVPCSGLLK</sequence>
<feature type="non-terminal residue" evidence="1">
    <location>
        <position position="1"/>
    </location>
</feature>
<feature type="non-terminal residue" evidence="1">
    <location>
        <position position="10"/>
    </location>
</feature>
<dbReference type="EMBL" id="CM022216">
    <property type="protein sequence ID" value="KAF7015188.1"/>
    <property type="molecule type" value="Genomic_DNA"/>
</dbReference>
<gene>
    <name evidence="1" type="ORF">CFC21_029088</name>
</gene>